<evidence type="ECO:0000313" key="1">
    <source>
        <dbReference type="EMBL" id="MCW8086100.1"/>
    </source>
</evidence>
<evidence type="ECO:0000313" key="2">
    <source>
        <dbReference type="Proteomes" id="UP001526430"/>
    </source>
</evidence>
<dbReference type="EMBL" id="JAPFQI010000007">
    <property type="protein sequence ID" value="MCW8086100.1"/>
    <property type="molecule type" value="Genomic_DNA"/>
</dbReference>
<protein>
    <submittedName>
        <fullName evidence="1">Class I SAM-dependent methyltransferase</fullName>
    </submittedName>
</protein>
<keyword evidence="1" id="KW-0808">Transferase</keyword>
<dbReference type="Gene3D" id="3.40.50.150">
    <property type="entry name" value="Vaccinia Virus protein VP39"/>
    <property type="match status" value="1"/>
</dbReference>
<organism evidence="1 2">
    <name type="scientific">Sabulicella glaciei</name>
    <dbReference type="NCBI Taxonomy" id="2984948"/>
    <lineage>
        <taxon>Bacteria</taxon>
        <taxon>Pseudomonadati</taxon>
        <taxon>Pseudomonadota</taxon>
        <taxon>Alphaproteobacteria</taxon>
        <taxon>Acetobacterales</taxon>
        <taxon>Acetobacteraceae</taxon>
        <taxon>Sabulicella</taxon>
    </lineage>
</organism>
<gene>
    <name evidence="1" type="ORF">OF850_10715</name>
</gene>
<dbReference type="SUPFAM" id="SSF53335">
    <property type="entry name" value="S-adenosyl-L-methionine-dependent methyltransferases"/>
    <property type="match status" value="1"/>
</dbReference>
<dbReference type="GO" id="GO:0032259">
    <property type="term" value="P:methylation"/>
    <property type="evidence" value="ECO:0007669"/>
    <property type="project" value="UniProtKB-KW"/>
</dbReference>
<dbReference type="GO" id="GO:0008168">
    <property type="term" value="F:methyltransferase activity"/>
    <property type="evidence" value="ECO:0007669"/>
    <property type="project" value="UniProtKB-KW"/>
</dbReference>
<proteinExistence type="predicted"/>
<dbReference type="Proteomes" id="UP001526430">
    <property type="component" value="Unassembled WGS sequence"/>
</dbReference>
<comment type="caution">
    <text evidence="1">The sequence shown here is derived from an EMBL/GenBank/DDBJ whole genome shotgun (WGS) entry which is preliminary data.</text>
</comment>
<dbReference type="InterPro" id="IPR029063">
    <property type="entry name" value="SAM-dependent_MTases_sf"/>
</dbReference>
<name>A0ABT3NVA5_9PROT</name>
<keyword evidence="2" id="KW-1185">Reference proteome</keyword>
<accession>A0ABT3NVA5</accession>
<sequence>MSSALSAISRMSRVFPFAQDWKRQVKAQVIVECVFQDLDLFVPNSRGASAMLAEHGLISARRTFPLLADLAARISPGTAVMQTAEEFCASERGRRNAERLKRLFDEHGSDKGSMNGYHPVYGELFARFPDTAKVRHLLEIGIGTPNVTLVSHMGEDGKPGASLRAFRDFLPDAQVRGADIDRAILFQEDRITTHFVDQRDLGSFAELRSLGAEAPYDIVIDDGLHAPDANIGAILFALDVLAPNGWLVVEDLKESALPAFQVIRAVLEHAYDTNLIKAGSGYLLLATRRN</sequence>
<dbReference type="RefSeq" id="WP_301590078.1">
    <property type="nucleotide sequence ID" value="NZ_JAPFQI010000007.1"/>
</dbReference>
<keyword evidence="1" id="KW-0489">Methyltransferase</keyword>
<reference evidence="1 2" key="1">
    <citation type="submission" date="2022-10" db="EMBL/GenBank/DDBJ databases">
        <title>Roseococcus glaciei nov., sp. nov., isolated from glacier.</title>
        <authorList>
            <person name="Liu Q."/>
            <person name="Xin Y.-H."/>
        </authorList>
    </citation>
    <scope>NUCLEOTIDE SEQUENCE [LARGE SCALE GENOMIC DNA]</scope>
    <source>
        <strain evidence="1 2">MDT2-1-1</strain>
    </source>
</reference>